<comment type="caution">
    <text evidence="7">The sequence shown here is derived from an EMBL/GenBank/DDBJ whole genome shotgun (WGS) entry which is preliminary data.</text>
</comment>
<evidence type="ECO:0000313" key="7">
    <source>
        <dbReference type="EMBL" id="KAH6830035.1"/>
    </source>
</evidence>
<dbReference type="Pfam" id="PF03168">
    <property type="entry name" value="LEA_2"/>
    <property type="match status" value="1"/>
</dbReference>
<dbReference type="GO" id="GO:0098542">
    <property type="term" value="P:defense response to other organism"/>
    <property type="evidence" value="ECO:0007669"/>
    <property type="project" value="InterPro"/>
</dbReference>
<evidence type="ECO:0000313" key="8">
    <source>
        <dbReference type="Proteomes" id="UP001190926"/>
    </source>
</evidence>
<evidence type="ECO:0000256" key="2">
    <source>
        <dbReference type="ARBA" id="ARBA00022692"/>
    </source>
</evidence>
<name>A0AAD4P8N3_PERFH</name>
<dbReference type="PANTHER" id="PTHR31234">
    <property type="entry name" value="LATE EMBRYOGENESIS ABUNDANT (LEA) HYDROXYPROLINE-RICH GLYCOPROTEIN FAMILY"/>
    <property type="match status" value="1"/>
</dbReference>
<dbReference type="Proteomes" id="UP001190926">
    <property type="component" value="Unassembled WGS sequence"/>
</dbReference>
<gene>
    <name evidence="7" type="ORF">C2S53_004152</name>
</gene>
<dbReference type="EMBL" id="SDAM02000101">
    <property type="protein sequence ID" value="KAH6830035.1"/>
    <property type="molecule type" value="Genomic_DNA"/>
</dbReference>
<dbReference type="InterPro" id="IPR044839">
    <property type="entry name" value="NDR1-like"/>
</dbReference>
<evidence type="ECO:0000259" key="6">
    <source>
        <dbReference type="Pfam" id="PF03168"/>
    </source>
</evidence>
<proteinExistence type="predicted"/>
<dbReference type="GO" id="GO:0016020">
    <property type="term" value="C:membrane"/>
    <property type="evidence" value="ECO:0007669"/>
    <property type="project" value="UniProtKB-SubCell"/>
</dbReference>
<keyword evidence="3 5" id="KW-1133">Transmembrane helix</keyword>
<accession>A0AAD4P8N3</accession>
<sequence>MSEKREQVKPLAPAAHRLDIYDNQSDPFSVELASQLHFHRRQRCIKLCGCSAAVLLIAVTVVLVLMFTVFHVKVPSLTMNSVTIKGVGELISSGTNVGPGRNVTFGFEVSVKNPNVASFKFSNTTTSLYYDGSRVGENTGQPGEARARKRLRVEVNVGVMVDRLREVGRLKSDLEAGFLSISSYTTISGKVKITGAIKRSLIVKLNCTMNVSVRSQEIQDLDCS</sequence>
<protein>
    <recommendedName>
        <fullName evidence="6">Late embryogenesis abundant protein LEA-2 subgroup domain-containing protein</fullName>
    </recommendedName>
</protein>
<evidence type="ECO:0000256" key="1">
    <source>
        <dbReference type="ARBA" id="ARBA00004167"/>
    </source>
</evidence>
<dbReference type="InterPro" id="IPR004864">
    <property type="entry name" value="LEA_2"/>
</dbReference>
<dbReference type="AlphaFoldDB" id="A0AAD4P8N3"/>
<dbReference type="SUPFAM" id="SSF117070">
    <property type="entry name" value="LEA14-like"/>
    <property type="match status" value="1"/>
</dbReference>
<evidence type="ECO:0000256" key="5">
    <source>
        <dbReference type="SAM" id="Phobius"/>
    </source>
</evidence>
<dbReference type="PANTHER" id="PTHR31234:SF65">
    <property type="entry name" value="LATE EMBRYOGENESIS ABUNDANT PROTEIN, LEA_2 SUBGROUP"/>
    <property type="match status" value="1"/>
</dbReference>
<feature type="domain" description="Late embryogenesis abundant protein LEA-2 subgroup" evidence="6">
    <location>
        <begin position="109"/>
        <end position="208"/>
    </location>
</feature>
<evidence type="ECO:0000256" key="4">
    <source>
        <dbReference type="ARBA" id="ARBA00023136"/>
    </source>
</evidence>
<evidence type="ECO:0000256" key="3">
    <source>
        <dbReference type="ARBA" id="ARBA00022989"/>
    </source>
</evidence>
<keyword evidence="4 5" id="KW-0472">Membrane</keyword>
<reference evidence="7 8" key="1">
    <citation type="journal article" date="2021" name="Nat. Commun.">
        <title>Incipient diploidization of the medicinal plant Perilla within 10,000 years.</title>
        <authorList>
            <person name="Zhang Y."/>
            <person name="Shen Q."/>
            <person name="Leng L."/>
            <person name="Zhang D."/>
            <person name="Chen S."/>
            <person name="Shi Y."/>
            <person name="Ning Z."/>
            <person name="Chen S."/>
        </authorList>
    </citation>
    <scope>NUCLEOTIDE SEQUENCE [LARGE SCALE GENOMIC DNA]</scope>
    <source>
        <strain evidence="8">cv. PC099</strain>
    </source>
</reference>
<comment type="subcellular location">
    <subcellularLocation>
        <location evidence="1">Membrane</location>
        <topology evidence="1">Single-pass membrane protein</topology>
    </subcellularLocation>
</comment>
<dbReference type="Gene3D" id="2.60.40.1820">
    <property type="match status" value="1"/>
</dbReference>
<keyword evidence="8" id="KW-1185">Reference proteome</keyword>
<keyword evidence="2 5" id="KW-0812">Transmembrane</keyword>
<feature type="transmembrane region" description="Helical" evidence="5">
    <location>
        <begin position="47"/>
        <end position="70"/>
    </location>
</feature>
<organism evidence="7 8">
    <name type="scientific">Perilla frutescens var. hirtella</name>
    <name type="common">Perilla citriodora</name>
    <name type="synonym">Perilla setoyensis</name>
    <dbReference type="NCBI Taxonomy" id="608512"/>
    <lineage>
        <taxon>Eukaryota</taxon>
        <taxon>Viridiplantae</taxon>
        <taxon>Streptophyta</taxon>
        <taxon>Embryophyta</taxon>
        <taxon>Tracheophyta</taxon>
        <taxon>Spermatophyta</taxon>
        <taxon>Magnoliopsida</taxon>
        <taxon>eudicotyledons</taxon>
        <taxon>Gunneridae</taxon>
        <taxon>Pentapetalae</taxon>
        <taxon>asterids</taxon>
        <taxon>lamiids</taxon>
        <taxon>Lamiales</taxon>
        <taxon>Lamiaceae</taxon>
        <taxon>Nepetoideae</taxon>
        <taxon>Elsholtzieae</taxon>
        <taxon>Perilla</taxon>
    </lineage>
</organism>